<feature type="transmembrane region" description="Helical" evidence="8">
    <location>
        <begin position="386"/>
        <end position="405"/>
    </location>
</feature>
<keyword evidence="5 8" id="KW-1133">Transmembrane helix</keyword>
<sequence>MKQMNKGNFLDRIGIPSVLSWSYLGVMIFMIGNGVEVGWLSPYLEDNGLSIQQVSTLFGMYGFTVALSSWFAGVFFETIGAKRTMLIGSIFCVVGMTGFVSLGLRDMSYPFLLITQAIKGFGYPLFVYALATWIAYRSPAEKVSTAYGWFWFVFSGGMSVIATFYSSWAINQLGHINTLWTTLIFIISGSFFALVINRDNIKPQGKQSTKENIKGVLKGITILKERPKLLLNCIIRIINTISQFAFPVYLPMYMISQGFTTTQWLSIWGTAFTSNIFFVLIWGIVGDKIGCKRTIIWCGGVLTGVSSLLLFFAPQYIGANYPILLLLSIIWGAGLGGYVPLDAMSANTVEKDKGAVMSVLNLGTGLSVLAGPALVGLLINSIGASGVTWVIAGLYFAGAILTNFLDEPEKAPKNTTQSEMLIKTKEENAL</sequence>
<dbReference type="RefSeq" id="WP_160499864.1">
    <property type="nucleotide sequence ID" value="NZ_WUBI01000004.1"/>
</dbReference>
<accession>A0A7X3IMY5</accession>
<dbReference type="PANTHER" id="PTHR23517:SF3">
    <property type="entry name" value="INTEGRAL MEMBRANE TRANSPORT PROTEIN"/>
    <property type="match status" value="1"/>
</dbReference>
<feature type="transmembrane region" description="Helical" evidence="8">
    <location>
        <begin position="262"/>
        <end position="282"/>
    </location>
</feature>
<dbReference type="Pfam" id="PF07690">
    <property type="entry name" value="MFS_1"/>
    <property type="match status" value="1"/>
</dbReference>
<evidence type="ECO:0000313" key="11">
    <source>
        <dbReference type="Proteomes" id="UP000460318"/>
    </source>
</evidence>
<feature type="transmembrane region" description="Helical" evidence="8">
    <location>
        <begin position="319"/>
        <end position="339"/>
    </location>
</feature>
<evidence type="ECO:0000256" key="6">
    <source>
        <dbReference type="ARBA" id="ARBA00023136"/>
    </source>
</evidence>
<evidence type="ECO:0000256" key="3">
    <source>
        <dbReference type="ARBA" id="ARBA00022475"/>
    </source>
</evidence>
<feature type="region of interest" description="Disordered" evidence="7">
    <location>
        <begin position="411"/>
        <end position="430"/>
    </location>
</feature>
<dbReference type="GO" id="GO:0005886">
    <property type="term" value="C:plasma membrane"/>
    <property type="evidence" value="ECO:0007669"/>
    <property type="project" value="UniProtKB-SubCell"/>
</dbReference>
<dbReference type="AlphaFoldDB" id="A0A7X3IMY5"/>
<keyword evidence="4 8" id="KW-0812">Transmembrane</keyword>
<organism evidence="10 11">
    <name type="scientific">Paenibacillus dendrobii</name>
    <dbReference type="NCBI Taxonomy" id="2691084"/>
    <lineage>
        <taxon>Bacteria</taxon>
        <taxon>Bacillati</taxon>
        <taxon>Bacillota</taxon>
        <taxon>Bacilli</taxon>
        <taxon>Bacillales</taxon>
        <taxon>Paenibacillaceae</taxon>
        <taxon>Paenibacillus</taxon>
    </lineage>
</organism>
<dbReference type="EMBL" id="WUBI01000004">
    <property type="protein sequence ID" value="MWV46261.1"/>
    <property type="molecule type" value="Genomic_DNA"/>
</dbReference>
<keyword evidence="2" id="KW-0813">Transport</keyword>
<evidence type="ECO:0000256" key="1">
    <source>
        <dbReference type="ARBA" id="ARBA00004651"/>
    </source>
</evidence>
<feature type="transmembrane region" description="Helical" evidence="8">
    <location>
        <begin position="229"/>
        <end position="250"/>
    </location>
</feature>
<feature type="transmembrane region" description="Helical" evidence="8">
    <location>
        <begin position="294"/>
        <end position="313"/>
    </location>
</feature>
<dbReference type="InterPro" id="IPR050171">
    <property type="entry name" value="MFS_Transporters"/>
</dbReference>
<dbReference type="GO" id="GO:0022857">
    <property type="term" value="F:transmembrane transporter activity"/>
    <property type="evidence" value="ECO:0007669"/>
    <property type="project" value="InterPro"/>
</dbReference>
<evidence type="ECO:0000259" key="9">
    <source>
        <dbReference type="PROSITE" id="PS50850"/>
    </source>
</evidence>
<feature type="transmembrane region" description="Helical" evidence="8">
    <location>
        <begin position="86"/>
        <end position="104"/>
    </location>
</feature>
<evidence type="ECO:0000256" key="2">
    <source>
        <dbReference type="ARBA" id="ARBA00022448"/>
    </source>
</evidence>
<dbReference type="CDD" id="cd17337">
    <property type="entry name" value="MFS_CsbX"/>
    <property type="match status" value="1"/>
</dbReference>
<keyword evidence="6 8" id="KW-0472">Membrane</keyword>
<name>A0A7X3IMY5_9BACL</name>
<feature type="transmembrane region" description="Helical" evidence="8">
    <location>
        <begin position="110"/>
        <end position="136"/>
    </location>
</feature>
<keyword evidence="3" id="KW-1003">Cell membrane</keyword>
<keyword evidence="11" id="KW-1185">Reference proteome</keyword>
<dbReference type="Gene3D" id="1.20.1250.20">
    <property type="entry name" value="MFS general substrate transporter like domains"/>
    <property type="match status" value="2"/>
</dbReference>
<feature type="transmembrane region" description="Helical" evidence="8">
    <location>
        <begin position="148"/>
        <end position="170"/>
    </location>
</feature>
<reference evidence="10 11" key="1">
    <citation type="submission" date="2019-12" db="EMBL/GenBank/DDBJ databases">
        <title>Paenibacillus sp. nov., an endophytic bacterium isolated from the stem of Dendrobium.</title>
        <authorList>
            <person name="Zhao R."/>
        </authorList>
    </citation>
    <scope>NUCLEOTIDE SEQUENCE [LARGE SCALE GENOMIC DNA]</scope>
    <source>
        <strain evidence="10 11">HJL G12</strain>
    </source>
</reference>
<dbReference type="InterPro" id="IPR036259">
    <property type="entry name" value="MFS_trans_sf"/>
</dbReference>
<dbReference type="InterPro" id="IPR004748">
    <property type="entry name" value="Polyol_permease-like"/>
</dbReference>
<dbReference type="NCBIfam" id="TIGR00897">
    <property type="entry name" value="2A0118"/>
    <property type="match status" value="1"/>
</dbReference>
<evidence type="ECO:0000256" key="8">
    <source>
        <dbReference type="SAM" id="Phobius"/>
    </source>
</evidence>
<proteinExistence type="predicted"/>
<feature type="transmembrane region" description="Helical" evidence="8">
    <location>
        <begin position="60"/>
        <end position="79"/>
    </location>
</feature>
<evidence type="ECO:0000313" key="10">
    <source>
        <dbReference type="EMBL" id="MWV46261.1"/>
    </source>
</evidence>
<dbReference type="PANTHER" id="PTHR23517">
    <property type="entry name" value="RESISTANCE PROTEIN MDTM, PUTATIVE-RELATED-RELATED"/>
    <property type="match status" value="1"/>
</dbReference>
<comment type="subcellular location">
    <subcellularLocation>
        <location evidence="1">Cell membrane</location>
        <topology evidence="1">Multi-pass membrane protein</topology>
    </subcellularLocation>
</comment>
<feature type="domain" description="Major facilitator superfamily (MFS) profile" evidence="9">
    <location>
        <begin position="18"/>
        <end position="410"/>
    </location>
</feature>
<protein>
    <submittedName>
        <fullName evidence="10">MFS transporter</fullName>
    </submittedName>
</protein>
<gene>
    <name evidence="10" type="ORF">GRF59_21900</name>
</gene>
<dbReference type="InterPro" id="IPR011701">
    <property type="entry name" value="MFS"/>
</dbReference>
<evidence type="ECO:0000256" key="4">
    <source>
        <dbReference type="ARBA" id="ARBA00022692"/>
    </source>
</evidence>
<feature type="transmembrane region" description="Helical" evidence="8">
    <location>
        <begin position="359"/>
        <end position="380"/>
    </location>
</feature>
<dbReference type="InterPro" id="IPR020846">
    <property type="entry name" value="MFS_dom"/>
</dbReference>
<dbReference type="PROSITE" id="PS50850">
    <property type="entry name" value="MFS"/>
    <property type="match status" value="1"/>
</dbReference>
<evidence type="ECO:0000256" key="7">
    <source>
        <dbReference type="SAM" id="MobiDB-lite"/>
    </source>
</evidence>
<dbReference type="SUPFAM" id="SSF103473">
    <property type="entry name" value="MFS general substrate transporter"/>
    <property type="match status" value="1"/>
</dbReference>
<feature type="transmembrane region" description="Helical" evidence="8">
    <location>
        <begin position="21"/>
        <end position="40"/>
    </location>
</feature>
<dbReference type="Proteomes" id="UP000460318">
    <property type="component" value="Unassembled WGS sequence"/>
</dbReference>
<evidence type="ECO:0000256" key="5">
    <source>
        <dbReference type="ARBA" id="ARBA00022989"/>
    </source>
</evidence>
<feature type="transmembrane region" description="Helical" evidence="8">
    <location>
        <begin position="176"/>
        <end position="196"/>
    </location>
</feature>
<comment type="caution">
    <text evidence="10">The sequence shown here is derived from an EMBL/GenBank/DDBJ whole genome shotgun (WGS) entry which is preliminary data.</text>
</comment>